<feature type="region of interest" description="Disordered" evidence="1">
    <location>
        <begin position="32"/>
        <end position="72"/>
    </location>
</feature>
<gene>
    <name evidence="2" type="ORF">PUN28_019765</name>
</gene>
<proteinExistence type="predicted"/>
<organism evidence="2 3">
    <name type="scientific">Cardiocondyla obscurior</name>
    <dbReference type="NCBI Taxonomy" id="286306"/>
    <lineage>
        <taxon>Eukaryota</taxon>
        <taxon>Metazoa</taxon>
        <taxon>Ecdysozoa</taxon>
        <taxon>Arthropoda</taxon>
        <taxon>Hexapoda</taxon>
        <taxon>Insecta</taxon>
        <taxon>Pterygota</taxon>
        <taxon>Neoptera</taxon>
        <taxon>Endopterygota</taxon>
        <taxon>Hymenoptera</taxon>
        <taxon>Apocrita</taxon>
        <taxon>Aculeata</taxon>
        <taxon>Formicoidea</taxon>
        <taxon>Formicidae</taxon>
        <taxon>Myrmicinae</taxon>
        <taxon>Cardiocondyla</taxon>
    </lineage>
</organism>
<feature type="compositionally biased region" description="Polar residues" evidence="1">
    <location>
        <begin position="61"/>
        <end position="72"/>
    </location>
</feature>
<evidence type="ECO:0000256" key="1">
    <source>
        <dbReference type="SAM" id="MobiDB-lite"/>
    </source>
</evidence>
<protein>
    <submittedName>
        <fullName evidence="2">Uncharacterized protein</fullName>
    </submittedName>
</protein>
<evidence type="ECO:0000313" key="3">
    <source>
        <dbReference type="Proteomes" id="UP001430953"/>
    </source>
</evidence>
<keyword evidence="3" id="KW-1185">Reference proteome</keyword>
<dbReference type="EMBL" id="JADYXP020000027">
    <property type="protein sequence ID" value="KAL0099573.1"/>
    <property type="molecule type" value="Genomic_DNA"/>
</dbReference>
<sequence>MDKEREKRFLERRERSESLGEIEEYFKRKKESYGMGNEGDFSPYSKNKMMARSPTDKTDTDIQGDSKQVVSH</sequence>
<evidence type="ECO:0000313" key="2">
    <source>
        <dbReference type="EMBL" id="KAL0099573.1"/>
    </source>
</evidence>
<comment type="caution">
    <text evidence="2">The sequence shown here is derived from an EMBL/GenBank/DDBJ whole genome shotgun (WGS) entry which is preliminary data.</text>
</comment>
<dbReference type="AlphaFoldDB" id="A0AAW2E827"/>
<reference evidence="2 3" key="1">
    <citation type="submission" date="2023-03" db="EMBL/GenBank/DDBJ databases">
        <title>High recombination rates correlate with genetic variation in Cardiocondyla obscurior ants.</title>
        <authorList>
            <person name="Errbii M."/>
        </authorList>
    </citation>
    <scope>NUCLEOTIDE SEQUENCE [LARGE SCALE GENOMIC DNA]</scope>
    <source>
        <strain evidence="2">Alpha-2009</strain>
        <tissue evidence="2">Whole body</tissue>
    </source>
</reference>
<accession>A0AAW2E827</accession>
<dbReference type="Proteomes" id="UP001430953">
    <property type="component" value="Unassembled WGS sequence"/>
</dbReference>
<name>A0AAW2E827_9HYME</name>